<name>A0A0L0F238_9EUKA</name>
<dbReference type="GeneID" id="25917292"/>
<dbReference type="EMBL" id="KQ250491">
    <property type="protein sequence ID" value="KNC70681.1"/>
    <property type="molecule type" value="Genomic_DNA"/>
</dbReference>
<accession>A0A0L0F238</accession>
<dbReference type="AlphaFoldDB" id="A0A0L0F238"/>
<organism evidence="1 2">
    <name type="scientific">Sphaeroforma arctica JP610</name>
    <dbReference type="NCBI Taxonomy" id="667725"/>
    <lineage>
        <taxon>Eukaryota</taxon>
        <taxon>Ichthyosporea</taxon>
        <taxon>Ichthyophonida</taxon>
        <taxon>Sphaeroforma</taxon>
    </lineage>
</organism>
<sequence length="72" mass="8114">ANNMEKLMELIVHSEFEYPPHITQPARDLIDRVCEANPVGPMEGQIGYDFDGTGAPIAIHLEVRNTLSKFYI</sequence>
<dbReference type="Proteomes" id="UP000054560">
    <property type="component" value="Unassembled WGS sequence"/>
</dbReference>
<evidence type="ECO:0000313" key="2">
    <source>
        <dbReference type="Proteomes" id="UP000054560"/>
    </source>
</evidence>
<gene>
    <name evidence="1" type="ORF">SARC_16788</name>
</gene>
<dbReference type="RefSeq" id="XP_014144583.1">
    <property type="nucleotide sequence ID" value="XM_014289108.1"/>
</dbReference>
<proteinExistence type="predicted"/>
<protein>
    <submittedName>
        <fullName evidence="1">Uncharacterized protein</fullName>
    </submittedName>
</protein>
<keyword evidence="2" id="KW-1185">Reference proteome</keyword>
<evidence type="ECO:0000313" key="1">
    <source>
        <dbReference type="EMBL" id="KNC70681.1"/>
    </source>
</evidence>
<reference evidence="1 2" key="1">
    <citation type="submission" date="2011-02" db="EMBL/GenBank/DDBJ databases">
        <title>The Genome Sequence of Sphaeroforma arctica JP610.</title>
        <authorList>
            <consortium name="The Broad Institute Genome Sequencing Platform"/>
            <person name="Russ C."/>
            <person name="Cuomo C."/>
            <person name="Young S.K."/>
            <person name="Zeng Q."/>
            <person name="Gargeya S."/>
            <person name="Alvarado L."/>
            <person name="Berlin A."/>
            <person name="Chapman S.B."/>
            <person name="Chen Z."/>
            <person name="Freedman E."/>
            <person name="Gellesch M."/>
            <person name="Goldberg J."/>
            <person name="Griggs A."/>
            <person name="Gujja S."/>
            <person name="Heilman E."/>
            <person name="Heiman D."/>
            <person name="Howarth C."/>
            <person name="Mehta T."/>
            <person name="Neiman D."/>
            <person name="Pearson M."/>
            <person name="Roberts A."/>
            <person name="Saif S."/>
            <person name="Shea T."/>
            <person name="Shenoy N."/>
            <person name="Sisk P."/>
            <person name="Stolte C."/>
            <person name="Sykes S."/>
            <person name="White J."/>
            <person name="Yandava C."/>
            <person name="Burger G."/>
            <person name="Gray M.W."/>
            <person name="Holland P.W.H."/>
            <person name="King N."/>
            <person name="Lang F.B.F."/>
            <person name="Roger A.J."/>
            <person name="Ruiz-Trillo I."/>
            <person name="Haas B."/>
            <person name="Nusbaum C."/>
            <person name="Birren B."/>
        </authorList>
    </citation>
    <scope>NUCLEOTIDE SEQUENCE [LARGE SCALE GENOMIC DNA]</scope>
    <source>
        <strain evidence="1 2">JP610</strain>
    </source>
</reference>
<feature type="non-terminal residue" evidence="1">
    <location>
        <position position="1"/>
    </location>
</feature>